<feature type="region of interest" description="Disordered" evidence="1">
    <location>
        <begin position="113"/>
        <end position="141"/>
    </location>
</feature>
<feature type="compositionally biased region" description="Low complexity" evidence="1">
    <location>
        <begin position="122"/>
        <end position="141"/>
    </location>
</feature>
<evidence type="ECO:0000256" key="1">
    <source>
        <dbReference type="SAM" id="MobiDB-lite"/>
    </source>
</evidence>
<dbReference type="STRING" id="1672749.BJF92_14265"/>
<dbReference type="Proteomes" id="UP000186143">
    <property type="component" value="Unassembled WGS sequence"/>
</dbReference>
<dbReference type="AlphaFoldDB" id="A0A1Q9AI59"/>
<sequence>MSPGANLLSTFDPASLTGFRDRPLFSPTRRRPPAPEREPVPAPETEPEAAPAAEPDPPLNIRLLGIVGTPEGLTALVLDLDDETRHSLSPGETFHGWTVATLDGTEMVMTRGGESQDFPVFTPTDNAPEDATAPPAEDATP</sequence>
<accession>A0A1Q9AI59</accession>
<protein>
    <submittedName>
        <fullName evidence="2">Uncharacterized protein</fullName>
    </submittedName>
</protein>
<name>A0A1Q9AI59_9HYPH</name>
<evidence type="ECO:0000313" key="2">
    <source>
        <dbReference type="EMBL" id="OLP54949.1"/>
    </source>
</evidence>
<evidence type="ECO:0000313" key="3">
    <source>
        <dbReference type="Proteomes" id="UP000186143"/>
    </source>
</evidence>
<proteinExistence type="predicted"/>
<organism evidence="2 3">
    <name type="scientific">Xaviernesmea rhizosphaerae</name>
    <dbReference type="NCBI Taxonomy" id="1672749"/>
    <lineage>
        <taxon>Bacteria</taxon>
        <taxon>Pseudomonadati</taxon>
        <taxon>Pseudomonadota</taxon>
        <taxon>Alphaproteobacteria</taxon>
        <taxon>Hyphomicrobiales</taxon>
        <taxon>Rhizobiaceae</taxon>
        <taxon>Rhizobium/Agrobacterium group</taxon>
        <taxon>Xaviernesmea</taxon>
    </lineage>
</organism>
<dbReference type="EMBL" id="MKIO01000031">
    <property type="protein sequence ID" value="OLP54949.1"/>
    <property type="molecule type" value="Genomic_DNA"/>
</dbReference>
<gene>
    <name evidence="2" type="ORF">BJF92_14265</name>
</gene>
<comment type="caution">
    <text evidence="2">The sequence shown here is derived from an EMBL/GenBank/DDBJ whole genome shotgun (WGS) entry which is preliminary data.</text>
</comment>
<reference evidence="2 3" key="1">
    <citation type="submission" date="2016-09" db="EMBL/GenBank/DDBJ databases">
        <title>Rhizobium sp. nov., a novel species isolated from the rice rhizosphere.</title>
        <authorList>
            <person name="Zhao J."/>
            <person name="Zhang X."/>
        </authorList>
    </citation>
    <scope>NUCLEOTIDE SEQUENCE [LARGE SCALE GENOMIC DNA]</scope>
    <source>
        <strain evidence="2 3">MH17</strain>
    </source>
</reference>
<feature type="region of interest" description="Disordered" evidence="1">
    <location>
        <begin position="1"/>
        <end position="59"/>
    </location>
</feature>